<dbReference type="PROSITE" id="PS50878">
    <property type="entry name" value="RT_POL"/>
    <property type="match status" value="1"/>
</dbReference>
<dbReference type="InterPro" id="IPR003599">
    <property type="entry name" value="Ig_sub"/>
</dbReference>
<evidence type="ECO:0000256" key="4">
    <source>
        <dbReference type="ARBA" id="ARBA00022722"/>
    </source>
</evidence>
<keyword evidence="6" id="KW-0378">Hydrolase</keyword>
<keyword evidence="7" id="KW-0695">RNA-directed DNA polymerase</keyword>
<dbReference type="InterPro" id="IPR041373">
    <property type="entry name" value="RT_RNaseH"/>
</dbReference>
<evidence type="ECO:0000313" key="12">
    <source>
        <dbReference type="Proteomes" id="UP001176940"/>
    </source>
</evidence>
<dbReference type="SMART" id="SM00409">
    <property type="entry name" value="IG"/>
    <property type="match status" value="1"/>
</dbReference>
<dbReference type="CDD" id="cd01647">
    <property type="entry name" value="RT_LTR"/>
    <property type="match status" value="1"/>
</dbReference>
<evidence type="ECO:0000256" key="7">
    <source>
        <dbReference type="ARBA" id="ARBA00022918"/>
    </source>
</evidence>
<dbReference type="EMBL" id="CAUEEQ010046196">
    <property type="protein sequence ID" value="CAJ0958712.1"/>
    <property type="molecule type" value="Genomic_DNA"/>
</dbReference>
<dbReference type="PANTHER" id="PTHR37984">
    <property type="entry name" value="PROTEIN CBG26694"/>
    <property type="match status" value="1"/>
</dbReference>
<comment type="similarity">
    <text evidence="1">Belongs to the beta type-B retroviral polymerase family. HERV class-II K(HML-2) pol subfamily.</text>
</comment>
<keyword evidence="2" id="KW-0808">Transferase</keyword>
<evidence type="ECO:0008006" key="13">
    <source>
        <dbReference type="Google" id="ProtNLM"/>
    </source>
</evidence>
<sequence length="1046" mass="117388">MNLNVQLATLRSIDNMERSLLLTQQTLNGTDEEGDGRMELQDSEAASWKTVSRPVPPDRQYSVQRYTAVSNSAPTTNVSCLTDNGKRRCSDTDNDPDRCSVAVWSLESCHTDRSPATNDAALRSASLLSSCTVCESESRAVTSPLCFPAHRQYRRRAEHSAGGQTAVGAALNLMDLEYARRCGFFLEPLQYPIPLRGIDATPLAKNKPQYWTQLTMCMAPAHQEDIRFLVLHNLHDVVVLGLPWLQVHNPVLDWKSMSVSSWGCQGVHGDVPFLSISSSTPSEVPEFLSDYRDVFDEPKSSALPPHRDCDCAIDLIPGSKFPKGRLFNLSVPEHAAMRSYVKESLEKGHIRPSSSPLGAGFFVVAKKDGSLRPCIDYRLLNKITVKFQNPLPLLSDLFARIEGASWFTKIDLRGAYNLVRIKRGDEWKTAFNTPEGNFEYLVMPFGLSNAPPVFQSFMHDIFREYLDKFLIVYLDDILVFSDDWESHVKQVRMVFQVLRANSLFVKGSKCLFGVQKVSFLGFIFSPSTIKMDPVKVQAIYDWTQPTSLKSLQKFLGFANFYRRFINNFSSIAKPLTDLTKKGADVVNWSSAAVEAFQELKRRFSSAPVLCQPDVLLPFQVEVDASEIGAGAVLSQRSSDGSVMKPCAFFSRKFSPAERNYDVGNRELLAMKWAFEEWRHWLEGAKHHVVVLTDHKNLTYLESAKRLNPRQARWSLFFSRFDFVVSYLPGSKNVKADALSRSFVPDSPGLPELAVMPISYINGSPPNLDRKVGQSATFSCIITEPIDIRELQFGASKTKEKFLNLTMAKNGITSKLSFSGHFEKFHWTIKEENTSSYVCTDKTEKNELEKLEKLEGANQIDCPLPNENSNFLFLKNGLEQIASFWIKSGDYHSRINISGTLLNLKITLNNLNKKDTGSYECTGKAEGIEEELIGTPTFLTVRDHGIGIYTGNMGLTFVVALASIFLFYWPWGNLDPSPLRSPILLQPQWSLLSRDIDPSISLSLTLCEELLLLFLLLPLKPVLGSDDQSCKNEGNLNEKVFSSTGLH</sequence>
<comment type="caution">
    <text evidence="11">The sequence shown here is derived from an EMBL/GenBank/DDBJ whole genome shotgun (WGS) entry which is preliminary data.</text>
</comment>
<gene>
    <name evidence="11" type="ORF">RIMI_LOCUS16499815</name>
</gene>
<dbReference type="Pfam" id="PF00078">
    <property type="entry name" value="RVT_1"/>
    <property type="match status" value="1"/>
</dbReference>
<keyword evidence="8" id="KW-1133">Transmembrane helix</keyword>
<organism evidence="11 12">
    <name type="scientific">Ranitomeya imitator</name>
    <name type="common">mimic poison frog</name>
    <dbReference type="NCBI Taxonomy" id="111125"/>
    <lineage>
        <taxon>Eukaryota</taxon>
        <taxon>Metazoa</taxon>
        <taxon>Chordata</taxon>
        <taxon>Craniata</taxon>
        <taxon>Vertebrata</taxon>
        <taxon>Euteleostomi</taxon>
        <taxon>Amphibia</taxon>
        <taxon>Batrachia</taxon>
        <taxon>Anura</taxon>
        <taxon>Neobatrachia</taxon>
        <taxon>Hyloidea</taxon>
        <taxon>Dendrobatidae</taxon>
        <taxon>Dendrobatinae</taxon>
        <taxon>Ranitomeya</taxon>
    </lineage>
</organism>
<dbReference type="Gene3D" id="2.40.70.10">
    <property type="entry name" value="Acid Proteases"/>
    <property type="match status" value="1"/>
</dbReference>
<dbReference type="Gene3D" id="3.10.10.10">
    <property type="entry name" value="HIV Type 1 Reverse Transcriptase, subunit A, domain 1"/>
    <property type="match status" value="1"/>
</dbReference>
<proteinExistence type="inferred from homology"/>
<dbReference type="InterPro" id="IPR000477">
    <property type="entry name" value="RT_dom"/>
</dbReference>
<keyword evidence="8" id="KW-0472">Membrane</keyword>
<dbReference type="SUPFAM" id="SSF56672">
    <property type="entry name" value="DNA/RNA polymerases"/>
    <property type="match status" value="1"/>
</dbReference>
<dbReference type="Pfam" id="PF17917">
    <property type="entry name" value="RT_RNaseH"/>
    <property type="match status" value="1"/>
</dbReference>
<accession>A0ABN9M5W5</accession>
<keyword evidence="12" id="KW-1185">Reference proteome</keyword>
<dbReference type="InterPro" id="IPR007110">
    <property type="entry name" value="Ig-like_dom"/>
</dbReference>
<feature type="domain" description="Ig-like" evidence="9">
    <location>
        <begin position="854"/>
        <end position="921"/>
    </location>
</feature>
<evidence type="ECO:0000313" key="11">
    <source>
        <dbReference type="EMBL" id="CAJ0958712.1"/>
    </source>
</evidence>
<dbReference type="InterPro" id="IPR021109">
    <property type="entry name" value="Peptidase_aspartic_dom_sf"/>
</dbReference>
<reference evidence="11" key="1">
    <citation type="submission" date="2023-07" db="EMBL/GenBank/DDBJ databases">
        <authorList>
            <person name="Stuckert A."/>
        </authorList>
    </citation>
    <scope>NUCLEOTIDE SEQUENCE</scope>
</reference>
<dbReference type="Gene3D" id="3.30.70.270">
    <property type="match status" value="2"/>
</dbReference>
<keyword evidence="5" id="KW-0255">Endonuclease</keyword>
<keyword evidence="3" id="KW-0548">Nucleotidyltransferase</keyword>
<evidence type="ECO:0000256" key="1">
    <source>
        <dbReference type="ARBA" id="ARBA00010879"/>
    </source>
</evidence>
<evidence type="ECO:0000256" key="2">
    <source>
        <dbReference type="ARBA" id="ARBA00022679"/>
    </source>
</evidence>
<feature type="domain" description="Reverse transcriptase" evidence="10">
    <location>
        <begin position="345"/>
        <end position="524"/>
    </location>
</feature>
<dbReference type="PROSITE" id="PS50835">
    <property type="entry name" value="IG_LIKE"/>
    <property type="match status" value="1"/>
</dbReference>
<evidence type="ECO:0000256" key="5">
    <source>
        <dbReference type="ARBA" id="ARBA00022759"/>
    </source>
</evidence>
<dbReference type="CDD" id="cd09274">
    <property type="entry name" value="RNase_HI_RT_Ty3"/>
    <property type="match status" value="1"/>
</dbReference>
<evidence type="ECO:0000256" key="6">
    <source>
        <dbReference type="ARBA" id="ARBA00022801"/>
    </source>
</evidence>
<dbReference type="CDD" id="cd00303">
    <property type="entry name" value="retropepsin_like"/>
    <property type="match status" value="1"/>
</dbReference>
<evidence type="ECO:0000259" key="9">
    <source>
        <dbReference type="PROSITE" id="PS50835"/>
    </source>
</evidence>
<dbReference type="PANTHER" id="PTHR37984:SF5">
    <property type="entry name" value="PROTEIN NYNRIN-LIKE"/>
    <property type="match status" value="1"/>
</dbReference>
<name>A0ABN9M5W5_9NEOB</name>
<dbReference type="InterPro" id="IPR043128">
    <property type="entry name" value="Rev_trsase/Diguanyl_cyclase"/>
</dbReference>
<evidence type="ECO:0000259" key="10">
    <source>
        <dbReference type="PROSITE" id="PS50878"/>
    </source>
</evidence>
<keyword evidence="4" id="KW-0540">Nuclease</keyword>
<dbReference type="InterPro" id="IPR050951">
    <property type="entry name" value="Retrovirus_Pol_polyprotein"/>
</dbReference>
<dbReference type="Proteomes" id="UP001176940">
    <property type="component" value="Unassembled WGS sequence"/>
</dbReference>
<protein>
    <recommendedName>
        <fullName evidence="13">Reverse transcriptase</fullName>
    </recommendedName>
</protein>
<evidence type="ECO:0000256" key="3">
    <source>
        <dbReference type="ARBA" id="ARBA00022695"/>
    </source>
</evidence>
<evidence type="ECO:0000256" key="8">
    <source>
        <dbReference type="SAM" id="Phobius"/>
    </source>
</evidence>
<feature type="transmembrane region" description="Helical" evidence="8">
    <location>
        <begin position="945"/>
        <end position="970"/>
    </location>
</feature>
<keyword evidence="8" id="KW-0812">Transmembrane</keyword>
<dbReference type="InterPro" id="IPR043502">
    <property type="entry name" value="DNA/RNA_pol_sf"/>
</dbReference>